<comment type="caution">
    <text evidence="1">The sequence shown here is derived from an EMBL/GenBank/DDBJ whole genome shotgun (WGS) entry which is preliminary data.</text>
</comment>
<keyword evidence="2" id="KW-1185">Reference proteome</keyword>
<organism evidence="1 2">
    <name type="scientific">Camellia lanceoleosa</name>
    <dbReference type="NCBI Taxonomy" id="1840588"/>
    <lineage>
        <taxon>Eukaryota</taxon>
        <taxon>Viridiplantae</taxon>
        <taxon>Streptophyta</taxon>
        <taxon>Embryophyta</taxon>
        <taxon>Tracheophyta</taxon>
        <taxon>Spermatophyta</taxon>
        <taxon>Magnoliopsida</taxon>
        <taxon>eudicotyledons</taxon>
        <taxon>Gunneridae</taxon>
        <taxon>Pentapetalae</taxon>
        <taxon>asterids</taxon>
        <taxon>Ericales</taxon>
        <taxon>Theaceae</taxon>
        <taxon>Camellia</taxon>
    </lineage>
</organism>
<evidence type="ECO:0000313" key="2">
    <source>
        <dbReference type="Proteomes" id="UP001060215"/>
    </source>
</evidence>
<dbReference type="Proteomes" id="UP001060215">
    <property type="component" value="Chromosome 3"/>
</dbReference>
<gene>
    <name evidence="1" type="ORF">LOK49_LG02G03143</name>
</gene>
<accession>A0ACC0IMX7</accession>
<sequence>MAFQSHIQLSCLSIITFYILLATPYATALNFNIAKIGPKNLNVDLTTYGDAYISSNGIHLAADRYDTNLNYRAGKATYFKPLHLWDSFSGKLNDFTTYFSFVIDSDGSSTFGDGLAFFLEPWDPSNTAVTTTGGAIGLPIDISTLETASPFVAVEFDTFQNSWDPQSITPVTHLGININSIKSNVTKVWYNDITHGIENEAVISYRSKTKKLSVAVTSSINNAIVRQDLSFNVDLRDYLSEWVAFGFSAATVPWANALSFNLTNIGSQHANVHITIYGDACIPSEGIHVNMEYC</sequence>
<proteinExistence type="predicted"/>
<dbReference type="EMBL" id="CM045760">
    <property type="protein sequence ID" value="KAI8026707.1"/>
    <property type="molecule type" value="Genomic_DNA"/>
</dbReference>
<evidence type="ECO:0000313" key="1">
    <source>
        <dbReference type="EMBL" id="KAI8026707.1"/>
    </source>
</evidence>
<reference evidence="1 2" key="1">
    <citation type="journal article" date="2022" name="Plant J.">
        <title>Chromosome-level genome of Camellia lanceoleosa provides a valuable resource for understanding genome evolution and self-incompatibility.</title>
        <authorList>
            <person name="Gong W."/>
            <person name="Xiao S."/>
            <person name="Wang L."/>
            <person name="Liao Z."/>
            <person name="Chang Y."/>
            <person name="Mo W."/>
            <person name="Hu G."/>
            <person name="Li W."/>
            <person name="Zhao G."/>
            <person name="Zhu H."/>
            <person name="Hu X."/>
            <person name="Ji K."/>
            <person name="Xiang X."/>
            <person name="Song Q."/>
            <person name="Yuan D."/>
            <person name="Jin S."/>
            <person name="Zhang L."/>
        </authorList>
    </citation>
    <scope>NUCLEOTIDE SEQUENCE [LARGE SCALE GENOMIC DNA]</scope>
    <source>
        <strain evidence="1">SQ_2022a</strain>
    </source>
</reference>
<protein>
    <submittedName>
        <fullName evidence="1">Uncharacterized protein</fullName>
    </submittedName>
</protein>
<name>A0ACC0IMX7_9ERIC</name>